<dbReference type="HAMAP" id="MF_01369_B">
    <property type="entry name" value="Ribosomal_uL23_B"/>
    <property type="match status" value="1"/>
</dbReference>
<dbReference type="NCBIfam" id="NF004359">
    <property type="entry name" value="PRK05738.1-3"/>
    <property type="match status" value="1"/>
</dbReference>
<organism evidence="7 8">
    <name type="scientific">Methylocucumis oryzae</name>
    <dbReference type="NCBI Taxonomy" id="1632867"/>
    <lineage>
        <taxon>Bacteria</taxon>
        <taxon>Pseudomonadati</taxon>
        <taxon>Pseudomonadota</taxon>
        <taxon>Gammaproteobacteria</taxon>
        <taxon>Methylococcales</taxon>
        <taxon>Methylococcaceae</taxon>
        <taxon>Methylocucumis</taxon>
    </lineage>
</organism>
<dbReference type="Gene3D" id="3.30.70.330">
    <property type="match status" value="1"/>
</dbReference>
<evidence type="ECO:0000256" key="6">
    <source>
        <dbReference type="HAMAP-Rule" id="MF_01369"/>
    </source>
</evidence>
<evidence type="ECO:0000256" key="2">
    <source>
        <dbReference type="ARBA" id="ARBA00022730"/>
    </source>
</evidence>
<evidence type="ECO:0000313" key="8">
    <source>
        <dbReference type="Proteomes" id="UP000033684"/>
    </source>
</evidence>
<comment type="caution">
    <text evidence="7">The sequence shown here is derived from an EMBL/GenBank/DDBJ whole genome shotgun (WGS) entry which is preliminary data.</text>
</comment>
<dbReference type="SUPFAM" id="SSF54189">
    <property type="entry name" value="Ribosomal proteins S24e, L23 and L15e"/>
    <property type="match status" value="1"/>
</dbReference>
<keyword evidence="4 6" id="KW-0689">Ribosomal protein</keyword>
<dbReference type="GO" id="GO:0019843">
    <property type="term" value="F:rRNA binding"/>
    <property type="evidence" value="ECO:0007669"/>
    <property type="project" value="UniProtKB-UniRule"/>
</dbReference>
<keyword evidence="3 6" id="KW-0694">RNA-binding</keyword>
<dbReference type="Proteomes" id="UP000033684">
    <property type="component" value="Unassembled WGS sequence"/>
</dbReference>
<evidence type="ECO:0000313" key="7">
    <source>
        <dbReference type="EMBL" id="KJV07626.1"/>
    </source>
</evidence>
<dbReference type="InterPro" id="IPR012678">
    <property type="entry name" value="Ribosomal_uL23/eL15/eS24_sf"/>
</dbReference>
<dbReference type="InterPro" id="IPR013025">
    <property type="entry name" value="Ribosomal_uL23-like"/>
</dbReference>
<accession>A0A0F3ILM6</accession>
<evidence type="ECO:0000256" key="1">
    <source>
        <dbReference type="ARBA" id="ARBA00006700"/>
    </source>
</evidence>
<proteinExistence type="inferred from homology"/>
<dbReference type="GO" id="GO:0003735">
    <property type="term" value="F:structural constituent of ribosome"/>
    <property type="evidence" value="ECO:0007669"/>
    <property type="project" value="InterPro"/>
</dbReference>
<dbReference type="OrthoDB" id="9793353at2"/>
<evidence type="ECO:0000256" key="3">
    <source>
        <dbReference type="ARBA" id="ARBA00022884"/>
    </source>
</evidence>
<dbReference type="InterPro" id="IPR012677">
    <property type="entry name" value="Nucleotide-bd_a/b_plait_sf"/>
</dbReference>
<dbReference type="Pfam" id="PF00276">
    <property type="entry name" value="Ribosomal_L23"/>
    <property type="match status" value="1"/>
</dbReference>
<protein>
    <recommendedName>
        <fullName evidence="6">Large ribosomal subunit protein uL23</fullName>
    </recommendedName>
</protein>
<dbReference type="NCBIfam" id="NF004363">
    <property type="entry name" value="PRK05738.2-4"/>
    <property type="match status" value="1"/>
</dbReference>
<gene>
    <name evidence="6" type="primary">rplW</name>
    <name evidence="7" type="ORF">VZ94_03420</name>
</gene>
<name>A0A0F3ILM6_9GAMM</name>
<dbReference type="FunFam" id="3.30.70.330:FF:000001">
    <property type="entry name" value="50S ribosomal protein L23"/>
    <property type="match status" value="1"/>
</dbReference>
<dbReference type="NCBIfam" id="NF004366">
    <property type="entry name" value="PRK05738.3-2"/>
    <property type="match status" value="1"/>
</dbReference>
<dbReference type="GO" id="GO:0006412">
    <property type="term" value="P:translation"/>
    <property type="evidence" value="ECO:0007669"/>
    <property type="project" value="UniProtKB-UniRule"/>
</dbReference>
<evidence type="ECO:0000256" key="4">
    <source>
        <dbReference type="ARBA" id="ARBA00022980"/>
    </source>
</evidence>
<dbReference type="EMBL" id="LAJX01000026">
    <property type="protein sequence ID" value="KJV07626.1"/>
    <property type="molecule type" value="Genomic_DNA"/>
</dbReference>
<reference evidence="8" key="1">
    <citation type="submission" date="2015-03" db="EMBL/GenBank/DDBJ databases">
        <title>Draft genome sequence of a novel methanotroph (Sn10-6) isolated from flooded ricefield rhizosphere in India.</title>
        <authorList>
            <person name="Pandit P.S."/>
            <person name="Pore S.D."/>
            <person name="Arora P."/>
            <person name="Kapse N.G."/>
            <person name="Dhakephalkar P.K."/>
            <person name="Rahalkar M.C."/>
        </authorList>
    </citation>
    <scope>NUCLEOTIDE SEQUENCE [LARGE SCALE GENOMIC DNA]</scope>
    <source>
        <strain evidence="8">Sn10-6</strain>
    </source>
</reference>
<comment type="subunit">
    <text evidence="6">Part of the 50S ribosomal subunit. Contacts protein L29, and trigger factor when it is bound to the ribosome.</text>
</comment>
<comment type="similarity">
    <text evidence="1 6">Belongs to the universal ribosomal protein uL23 family.</text>
</comment>
<dbReference type="GO" id="GO:1990904">
    <property type="term" value="C:ribonucleoprotein complex"/>
    <property type="evidence" value="ECO:0007669"/>
    <property type="project" value="UniProtKB-KW"/>
</dbReference>
<keyword evidence="5 6" id="KW-0687">Ribonucleoprotein</keyword>
<dbReference type="PATRIC" id="fig|1632867.3.peg.3134"/>
<dbReference type="GO" id="GO:0005840">
    <property type="term" value="C:ribosome"/>
    <property type="evidence" value="ECO:0007669"/>
    <property type="project" value="UniProtKB-KW"/>
</dbReference>
<dbReference type="AlphaFoldDB" id="A0A0F3ILM6"/>
<keyword evidence="8" id="KW-1185">Reference proteome</keyword>
<sequence>MNLKNYYLAELIDAPIISEKSTNSAENNKQFVFKVKREATKPEIKAAVEMMFGVEVASVNTLNVKGKEKRFGRMLGRRSDWKKAYVKLKPGSDIEFSVA</sequence>
<comment type="function">
    <text evidence="6">One of the early assembly proteins it binds 23S rRNA. One of the proteins that surrounds the polypeptide exit tunnel on the outside of the ribosome. Forms the main docking site for trigger factor binding to the ribosome.</text>
</comment>
<dbReference type="PANTHER" id="PTHR11620">
    <property type="entry name" value="60S RIBOSOMAL PROTEIN L23A"/>
    <property type="match status" value="1"/>
</dbReference>
<evidence type="ECO:0000256" key="5">
    <source>
        <dbReference type="ARBA" id="ARBA00023274"/>
    </source>
</evidence>
<keyword evidence="2 6" id="KW-0699">rRNA-binding</keyword>
<reference evidence="7 8" key="2">
    <citation type="journal article" date="2016" name="Microb. Ecol.">
        <title>Genome Characteristics of a Novel Type I Methanotroph (Sn10-6) Isolated from a Flooded Indian Rice Field.</title>
        <authorList>
            <person name="Rahalkar M.C."/>
            <person name="Pandit P.S."/>
            <person name="Dhakephalkar P.K."/>
            <person name="Pore S."/>
            <person name="Arora P."/>
            <person name="Kapse N."/>
        </authorList>
    </citation>
    <scope>NUCLEOTIDE SEQUENCE [LARGE SCALE GENOMIC DNA]</scope>
    <source>
        <strain evidence="7 8">Sn10-6</strain>
    </source>
</reference>
<dbReference type="RefSeq" id="WP_045778171.1">
    <property type="nucleotide sequence ID" value="NZ_LAJX01000026.1"/>
</dbReference>